<keyword evidence="6" id="KW-1185">Reference proteome</keyword>
<dbReference type="SUPFAM" id="SSF46785">
    <property type="entry name" value="Winged helix' DNA-binding domain"/>
    <property type="match status" value="1"/>
</dbReference>
<dbReference type="InterPro" id="IPR036388">
    <property type="entry name" value="WH-like_DNA-bd_sf"/>
</dbReference>
<dbReference type="GO" id="GO:0003700">
    <property type="term" value="F:DNA-binding transcription factor activity"/>
    <property type="evidence" value="ECO:0007669"/>
    <property type="project" value="InterPro"/>
</dbReference>
<dbReference type="AlphaFoldDB" id="A0A1H9XPP6"/>
<dbReference type="SUPFAM" id="SSF100950">
    <property type="entry name" value="NagB/RpiA/CoA transferase-like"/>
    <property type="match status" value="1"/>
</dbReference>
<name>A0A1H9XPP6_9MICO</name>
<dbReference type="InterPro" id="IPR050313">
    <property type="entry name" value="Carb_Metab_HTH_regulators"/>
</dbReference>
<organism evidence="5 6">
    <name type="scientific">Pedococcus cremeus</name>
    <dbReference type="NCBI Taxonomy" id="587636"/>
    <lineage>
        <taxon>Bacteria</taxon>
        <taxon>Bacillati</taxon>
        <taxon>Actinomycetota</taxon>
        <taxon>Actinomycetes</taxon>
        <taxon>Micrococcales</taxon>
        <taxon>Intrasporangiaceae</taxon>
        <taxon>Pedococcus</taxon>
    </lineage>
</organism>
<evidence type="ECO:0000256" key="3">
    <source>
        <dbReference type="ARBA" id="ARBA00023163"/>
    </source>
</evidence>
<dbReference type="PANTHER" id="PTHR30363:SF44">
    <property type="entry name" value="AGA OPERON TRANSCRIPTIONAL REPRESSOR-RELATED"/>
    <property type="match status" value="1"/>
</dbReference>
<dbReference type="Gene3D" id="1.10.10.10">
    <property type="entry name" value="Winged helix-like DNA-binding domain superfamily/Winged helix DNA-binding domain"/>
    <property type="match status" value="1"/>
</dbReference>
<dbReference type="InterPro" id="IPR036390">
    <property type="entry name" value="WH_DNA-bd_sf"/>
</dbReference>
<dbReference type="PRINTS" id="PR00037">
    <property type="entry name" value="HTHLACR"/>
</dbReference>
<dbReference type="PROSITE" id="PS00894">
    <property type="entry name" value="HTH_DEOR_1"/>
    <property type="match status" value="1"/>
</dbReference>
<evidence type="ECO:0000259" key="4">
    <source>
        <dbReference type="PROSITE" id="PS51000"/>
    </source>
</evidence>
<reference evidence="6" key="1">
    <citation type="submission" date="2016-10" db="EMBL/GenBank/DDBJ databases">
        <authorList>
            <person name="Varghese N."/>
            <person name="Submissions S."/>
        </authorList>
    </citation>
    <scope>NUCLEOTIDE SEQUENCE [LARGE SCALE GENOMIC DNA]</scope>
    <source>
        <strain evidence="6">CGMCC 1.6963</strain>
    </source>
</reference>
<evidence type="ECO:0000313" key="6">
    <source>
        <dbReference type="Proteomes" id="UP000199019"/>
    </source>
</evidence>
<dbReference type="InterPro" id="IPR014036">
    <property type="entry name" value="DeoR-like_C"/>
</dbReference>
<proteinExistence type="predicted"/>
<keyword evidence="1" id="KW-0805">Transcription regulation</keyword>
<dbReference type="GO" id="GO:0003677">
    <property type="term" value="F:DNA binding"/>
    <property type="evidence" value="ECO:0007669"/>
    <property type="project" value="UniProtKB-KW"/>
</dbReference>
<dbReference type="STRING" id="587636.SAMN05216199_0048"/>
<dbReference type="EMBL" id="FOHB01000010">
    <property type="protein sequence ID" value="SES48130.1"/>
    <property type="molecule type" value="Genomic_DNA"/>
</dbReference>
<dbReference type="InterPro" id="IPR001034">
    <property type="entry name" value="DeoR_HTH"/>
</dbReference>
<evidence type="ECO:0000256" key="1">
    <source>
        <dbReference type="ARBA" id="ARBA00023015"/>
    </source>
</evidence>
<dbReference type="Pfam" id="PF00455">
    <property type="entry name" value="DeoRC"/>
    <property type="match status" value="1"/>
</dbReference>
<dbReference type="Pfam" id="PF08220">
    <property type="entry name" value="HTH_DeoR"/>
    <property type="match status" value="1"/>
</dbReference>
<sequence length="268" mass="28696">MGQEAMRYDSAPARRRMIMEAVREAGFISVTDLTHRLGVSDMTVRRDLRKLEQRGEVRVVHGGVSALHGPLHNPAFVSRANIDADAKKAIADTAKVLIGPTDTIAVDAGTTAYALAQALPDDFRGTVVTHSVPVIQLMLNRGLGRVVGLGGELLVESQAFAGQMTVEAASGLRVRTFFLGAAAVDKRGVYVATDTERPTKLALMDIADQVVLLADHGKFASSAPVLLCSHDRVDTLVTDIATPKAISRHLEQTGTAVVVAEEQQRRKA</sequence>
<dbReference type="RefSeq" id="WP_143056322.1">
    <property type="nucleotide sequence ID" value="NZ_FOHB01000010.1"/>
</dbReference>
<dbReference type="SMART" id="SM01134">
    <property type="entry name" value="DeoRC"/>
    <property type="match status" value="1"/>
</dbReference>
<dbReference type="InterPro" id="IPR037171">
    <property type="entry name" value="NagB/RpiA_transferase-like"/>
</dbReference>
<dbReference type="InterPro" id="IPR018356">
    <property type="entry name" value="Tscrpt_reg_HTH_DeoR_CS"/>
</dbReference>
<keyword evidence="2" id="KW-0238">DNA-binding</keyword>
<gene>
    <name evidence="5" type="ORF">SAMN05216199_0048</name>
</gene>
<dbReference type="PROSITE" id="PS51000">
    <property type="entry name" value="HTH_DEOR_2"/>
    <property type="match status" value="1"/>
</dbReference>
<keyword evidence="3" id="KW-0804">Transcription</keyword>
<feature type="domain" description="HTH deoR-type" evidence="4">
    <location>
        <begin position="11"/>
        <end position="66"/>
    </location>
</feature>
<accession>A0A1H9XPP6</accession>
<evidence type="ECO:0000256" key="2">
    <source>
        <dbReference type="ARBA" id="ARBA00023125"/>
    </source>
</evidence>
<dbReference type="SMART" id="SM00420">
    <property type="entry name" value="HTH_DEOR"/>
    <property type="match status" value="1"/>
</dbReference>
<protein>
    <submittedName>
        <fullName evidence="5">Transcriptional regulator, DeoR family</fullName>
    </submittedName>
</protein>
<evidence type="ECO:0000313" key="5">
    <source>
        <dbReference type="EMBL" id="SES48130.1"/>
    </source>
</evidence>
<dbReference type="Gene3D" id="3.40.50.1360">
    <property type="match status" value="1"/>
</dbReference>
<dbReference type="Proteomes" id="UP000199019">
    <property type="component" value="Unassembled WGS sequence"/>
</dbReference>
<dbReference type="PANTHER" id="PTHR30363">
    <property type="entry name" value="HTH-TYPE TRANSCRIPTIONAL REGULATOR SRLR-RELATED"/>
    <property type="match status" value="1"/>
</dbReference>
<dbReference type="OrthoDB" id="7688673at2"/>